<dbReference type="Pfam" id="PF07690">
    <property type="entry name" value="MFS_1"/>
    <property type="match status" value="1"/>
</dbReference>
<evidence type="ECO:0000256" key="2">
    <source>
        <dbReference type="SAM" id="Phobius"/>
    </source>
</evidence>
<dbReference type="SUPFAM" id="SSF103473">
    <property type="entry name" value="MFS general substrate transporter"/>
    <property type="match status" value="1"/>
</dbReference>
<dbReference type="GO" id="GO:0022857">
    <property type="term" value="F:transmembrane transporter activity"/>
    <property type="evidence" value="ECO:0007669"/>
    <property type="project" value="InterPro"/>
</dbReference>
<dbReference type="PANTHER" id="PTHR48021:SF96">
    <property type="entry name" value="FACILITATED TREHALOSE TRANSPORTER TRET1-1-RELATED"/>
    <property type="match status" value="1"/>
</dbReference>
<dbReference type="InterPro" id="IPR050549">
    <property type="entry name" value="MFS_Trehalose_Transporter"/>
</dbReference>
<dbReference type="InterPro" id="IPR036259">
    <property type="entry name" value="MFS_trans_sf"/>
</dbReference>
<feature type="non-terminal residue" evidence="4">
    <location>
        <position position="64"/>
    </location>
</feature>
<feature type="transmembrane region" description="Helical" evidence="2">
    <location>
        <begin position="26"/>
        <end position="46"/>
    </location>
</feature>
<evidence type="ECO:0000259" key="3">
    <source>
        <dbReference type="PROSITE" id="PS50850"/>
    </source>
</evidence>
<proteinExistence type="predicted"/>
<comment type="subcellular location">
    <subcellularLocation>
        <location evidence="1">Membrane</location>
        <topology evidence="1">Multi-pass membrane protein</topology>
    </subcellularLocation>
</comment>
<dbReference type="Proteomes" id="UP001381693">
    <property type="component" value="Unassembled WGS sequence"/>
</dbReference>
<comment type="caution">
    <text evidence="4">The sequence shown here is derived from an EMBL/GenBank/DDBJ whole genome shotgun (WGS) entry which is preliminary data.</text>
</comment>
<dbReference type="InterPro" id="IPR011701">
    <property type="entry name" value="MFS"/>
</dbReference>
<dbReference type="PANTHER" id="PTHR48021">
    <property type="match status" value="1"/>
</dbReference>
<organism evidence="4 5">
    <name type="scientific">Halocaridina rubra</name>
    <name type="common">Hawaiian red shrimp</name>
    <dbReference type="NCBI Taxonomy" id="373956"/>
    <lineage>
        <taxon>Eukaryota</taxon>
        <taxon>Metazoa</taxon>
        <taxon>Ecdysozoa</taxon>
        <taxon>Arthropoda</taxon>
        <taxon>Crustacea</taxon>
        <taxon>Multicrustacea</taxon>
        <taxon>Malacostraca</taxon>
        <taxon>Eumalacostraca</taxon>
        <taxon>Eucarida</taxon>
        <taxon>Decapoda</taxon>
        <taxon>Pleocyemata</taxon>
        <taxon>Caridea</taxon>
        <taxon>Atyoidea</taxon>
        <taxon>Atyidae</taxon>
        <taxon>Halocaridina</taxon>
    </lineage>
</organism>
<gene>
    <name evidence="4" type="ORF">SK128_019861</name>
</gene>
<reference evidence="4 5" key="1">
    <citation type="submission" date="2023-11" db="EMBL/GenBank/DDBJ databases">
        <title>Halocaridina rubra genome assembly.</title>
        <authorList>
            <person name="Smith C."/>
        </authorList>
    </citation>
    <scope>NUCLEOTIDE SEQUENCE [LARGE SCALE GENOMIC DNA]</scope>
    <source>
        <strain evidence="4">EP-1</strain>
        <tissue evidence="4">Whole</tissue>
    </source>
</reference>
<dbReference type="Gene3D" id="1.20.1250.20">
    <property type="entry name" value="MFS general substrate transporter like domains"/>
    <property type="match status" value="1"/>
</dbReference>
<keyword evidence="5" id="KW-1185">Reference proteome</keyword>
<feature type="domain" description="Major facilitator superfamily (MFS) profile" evidence="3">
    <location>
        <begin position="1"/>
        <end position="64"/>
    </location>
</feature>
<evidence type="ECO:0000313" key="4">
    <source>
        <dbReference type="EMBL" id="KAK7080270.1"/>
    </source>
</evidence>
<evidence type="ECO:0000256" key="1">
    <source>
        <dbReference type="ARBA" id="ARBA00004141"/>
    </source>
</evidence>
<keyword evidence="2" id="KW-1133">Transmembrane helix</keyword>
<dbReference type="InterPro" id="IPR020846">
    <property type="entry name" value="MFS_dom"/>
</dbReference>
<keyword evidence="2" id="KW-0472">Membrane</keyword>
<dbReference type="PROSITE" id="PS50850">
    <property type="entry name" value="MFS"/>
    <property type="match status" value="1"/>
</dbReference>
<keyword evidence="2" id="KW-0812">Transmembrane</keyword>
<accession>A0AAN8XKL2</accession>
<name>A0AAN8XKL2_HALRR</name>
<evidence type="ECO:0000313" key="5">
    <source>
        <dbReference type="Proteomes" id="UP001381693"/>
    </source>
</evidence>
<protein>
    <recommendedName>
        <fullName evidence="3">Major facilitator superfamily (MFS) profile domain-containing protein</fullName>
    </recommendedName>
</protein>
<dbReference type="GO" id="GO:0016020">
    <property type="term" value="C:membrane"/>
    <property type="evidence" value="ECO:0007669"/>
    <property type="project" value="UniProtKB-SubCell"/>
</dbReference>
<dbReference type="EMBL" id="JAXCGZ010006016">
    <property type="protein sequence ID" value="KAK7080270.1"/>
    <property type="molecule type" value="Genomic_DNA"/>
</dbReference>
<sequence length="64" mass="7009">MGYTSPALPSMKEDAHFSITEDDESWIGSVMPASALIGSLLAGPLLDTFGRRRTFMFLAIPFMI</sequence>
<dbReference type="AlphaFoldDB" id="A0AAN8XKL2"/>